<sequence>GVEGEEGDVEEPRGKKKRRKLRRKGEAKGLREETGEEGNEAVIDVVGNEDGVGLGLTKMFVEPLDGADTGEEVDEGDETQGDLEVEVEGNVLEEEGGDDEGEQELEKGVPEEVSDCLSIAEAFPWMSEYDRLVMEFAMTQIPCGRRYVFDGPSGKVMMEDYDFCPPPSYWKPEKENHAPGPSHSNLKRKKEKKHKRKHRHDRHQHARHGRHRHKHDGPELGRRELDKEGRSQVIAKLSQSTSIGPTPTETPLQNRKSTSTLGERPSQSASASARSTRPAIPLALVNEDPVLQQVDDQQARQKGALAGFRARREPVHGTNEERDDRDAEERRRRRSEDDARSDERLREYVVRSVKEAEAIRDRETISRILEAKRQRHEEAMSALRDVGGKEKSSDKTTETEAKKLKRVRIEEDETTSGGSAGGGGGSQALAVDDATAPIPKAAPAPEPTPAPKPAPTPASFYSGASAIDLTTSDNHIPIPPRPKPFFNIRPPSQRAPTKPT</sequence>
<organism evidence="2 3">
    <name type="scientific">Rhizophlyctis rosea</name>
    <dbReference type="NCBI Taxonomy" id="64517"/>
    <lineage>
        <taxon>Eukaryota</taxon>
        <taxon>Fungi</taxon>
        <taxon>Fungi incertae sedis</taxon>
        <taxon>Chytridiomycota</taxon>
        <taxon>Chytridiomycota incertae sedis</taxon>
        <taxon>Chytridiomycetes</taxon>
        <taxon>Rhizophlyctidales</taxon>
        <taxon>Rhizophlyctidaceae</taxon>
        <taxon>Rhizophlyctis</taxon>
    </lineage>
</organism>
<keyword evidence="3" id="KW-1185">Reference proteome</keyword>
<feature type="region of interest" description="Disordered" evidence="1">
    <location>
        <begin position="372"/>
        <end position="500"/>
    </location>
</feature>
<comment type="caution">
    <text evidence="2">The sequence shown here is derived from an EMBL/GenBank/DDBJ whole genome shotgun (WGS) entry which is preliminary data.</text>
</comment>
<feature type="compositionally biased region" description="Polar residues" evidence="1">
    <location>
        <begin position="237"/>
        <end position="261"/>
    </location>
</feature>
<dbReference type="AlphaFoldDB" id="A0AAD5RZS5"/>
<feature type="compositionally biased region" description="Low complexity" evidence="1">
    <location>
        <begin position="264"/>
        <end position="281"/>
    </location>
</feature>
<evidence type="ECO:0000256" key="1">
    <source>
        <dbReference type="SAM" id="MobiDB-lite"/>
    </source>
</evidence>
<proteinExistence type="predicted"/>
<feature type="region of interest" description="Disordered" evidence="1">
    <location>
        <begin position="172"/>
        <end position="347"/>
    </location>
</feature>
<name>A0AAD5RZS5_9FUNG</name>
<dbReference type="EMBL" id="JADGJD010002927">
    <property type="protein sequence ID" value="KAJ3027078.1"/>
    <property type="molecule type" value="Genomic_DNA"/>
</dbReference>
<feature type="compositionally biased region" description="Basic residues" evidence="1">
    <location>
        <begin position="185"/>
        <end position="215"/>
    </location>
</feature>
<feature type="compositionally biased region" description="Basic and acidic residues" evidence="1">
    <location>
        <begin position="24"/>
        <end position="33"/>
    </location>
</feature>
<feature type="non-terminal residue" evidence="2">
    <location>
        <position position="1"/>
    </location>
</feature>
<dbReference type="Proteomes" id="UP001212841">
    <property type="component" value="Unassembled WGS sequence"/>
</dbReference>
<feature type="compositionally biased region" description="Basic and acidic residues" evidence="1">
    <location>
        <begin position="216"/>
        <end position="230"/>
    </location>
</feature>
<accession>A0AAD5RZS5</accession>
<evidence type="ECO:0000313" key="3">
    <source>
        <dbReference type="Proteomes" id="UP001212841"/>
    </source>
</evidence>
<feature type="compositionally biased region" description="Basic residues" evidence="1">
    <location>
        <begin position="14"/>
        <end position="23"/>
    </location>
</feature>
<evidence type="ECO:0000313" key="2">
    <source>
        <dbReference type="EMBL" id="KAJ3027078.1"/>
    </source>
</evidence>
<reference evidence="2" key="1">
    <citation type="submission" date="2020-05" db="EMBL/GenBank/DDBJ databases">
        <title>Phylogenomic resolution of chytrid fungi.</title>
        <authorList>
            <person name="Stajich J.E."/>
            <person name="Amses K."/>
            <person name="Simmons R."/>
            <person name="Seto K."/>
            <person name="Myers J."/>
            <person name="Bonds A."/>
            <person name="Quandt C.A."/>
            <person name="Barry K."/>
            <person name="Liu P."/>
            <person name="Grigoriev I."/>
            <person name="Longcore J.E."/>
            <person name="James T.Y."/>
        </authorList>
    </citation>
    <scope>NUCLEOTIDE SEQUENCE</scope>
    <source>
        <strain evidence="2">JEL0318</strain>
    </source>
</reference>
<feature type="compositionally biased region" description="Basic and acidic residues" evidence="1">
    <location>
        <begin position="386"/>
        <end position="402"/>
    </location>
</feature>
<feature type="region of interest" description="Disordered" evidence="1">
    <location>
        <begin position="1"/>
        <end position="42"/>
    </location>
</feature>
<protein>
    <submittedName>
        <fullName evidence="2">Uncharacterized protein</fullName>
    </submittedName>
</protein>
<feature type="compositionally biased region" description="Basic and acidic residues" evidence="1">
    <location>
        <begin position="310"/>
        <end position="347"/>
    </location>
</feature>
<feature type="compositionally biased region" description="Pro residues" evidence="1">
    <location>
        <begin position="440"/>
        <end position="456"/>
    </location>
</feature>
<gene>
    <name evidence="2" type="ORF">HK097_006243</name>
</gene>
<feature type="non-terminal residue" evidence="2">
    <location>
        <position position="500"/>
    </location>
</feature>